<proteinExistence type="predicted"/>
<feature type="non-terminal residue" evidence="1">
    <location>
        <position position="41"/>
    </location>
</feature>
<dbReference type="Proteomes" id="UP000789405">
    <property type="component" value="Unassembled WGS sequence"/>
</dbReference>
<organism evidence="1 2">
    <name type="scientific">Dentiscutata erythropus</name>
    <dbReference type="NCBI Taxonomy" id="1348616"/>
    <lineage>
        <taxon>Eukaryota</taxon>
        <taxon>Fungi</taxon>
        <taxon>Fungi incertae sedis</taxon>
        <taxon>Mucoromycota</taxon>
        <taxon>Glomeromycotina</taxon>
        <taxon>Glomeromycetes</taxon>
        <taxon>Diversisporales</taxon>
        <taxon>Gigasporaceae</taxon>
        <taxon>Dentiscutata</taxon>
    </lineage>
</organism>
<feature type="non-terminal residue" evidence="1">
    <location>
        <position position="1"/>
    </location>
</feature>
<evidence type="ECO:0000313" key="2">
    <source>
        <dbReference type="Proteomes" id="UP000789405"/>
    </source>
</evidence>
<comment type="caution">
    <text evidence="1">The sequence shown here is derived from an EMBL/GenBank/DDBJ whole genome shotgun (WGS) entry which is preliminary data.</text>
</comment>
<dbReference type="AlphaFoldDB" id="A0A9N9JZ23"/>
<keyword evidence="2" id="KW-1185">Reference proteome</keyword>
<gene>
    <name evidence="1" type="ORF">DERYTH_LOCUS23745</name>
</gene>
<dbReference type="EMBL" id="CAJVPY010037241">
    <property type="protein sequence ID" value="CAG8802736.1"/>
    <property type="molecule type" value="Genomic_DNA"/>
</dbReference>
<evidence type="ECO:0000313" key="1">
    <source>
        <dbReference type="EMBL" id="CAG8802736.1"/>
    </source>
</evidence>
<protein>
    <submittedName>
        <fullName evidence="1">26767_t:CDS:1</fullName>
    </submittedName>
</protein>
<sequence length="41" mass="4921">YSNEVIIIPDNEPVSEETVNHSYELEELGFTEEERYIYKEL</sequence>
<name>A0A9N9JZ23_9GLOM</name>
<accession>A0A9N9JZ23</accession>
<reference evidence="1" key="1">
    <citation type="submission" date="2021-06" db="EMBL/GenBank/DDBJ databases">
        <authorList>
            <person name="Kallberg Y."/>
            <person name="Tangrot J."/>
            <person name="Rosling A."/>
        </authorList>
    </citation>
    <scope>NUCLEOTIDE SEQUENCE</scope>
    <source>
        <strain evidence="1">MA453B</strain>
    </source>
</reference>